<keyword evidence="3" id="KW-1185">Reference proteome</keyword>
<feature type="compositionally biased region" description="Basic residues" evidence="1">
    <location>
        <begin position="25"/>
        <end position="35"/>
    </location>
</feature>
<gene>
    <name evidence="2" type="ORF">OGH68_26015</name>
</gene>
<name>A0ABY6IEH5_STRPE</name>
<organism evidence="2 3">
    <name type="scientific">Streptomyces peucetius</name>
    <dbReference type="NCBI Taxonomy" id="1950"/>
    <lineage>
        <taxon>Bacteria</taxon>
        <taxon>Bacillati</taxon>
        <taxon>Actinomycetota</taxon>
        <taxon>Actinomycetes</taxon>
        <taxon>Kitasatosporales</taxon>
        <taxon>Streptomycetaceae</taxon>
        <taxon>Streptomyces</taxon>
    </lineage>
</organism>
<dbReference type="RefSeq" id="WP_264247402.1">
    <property type="nucleotide sequence ID" value="NZ_CP107567.1"/>
</dbReference>
<feature type="compositionally biased region" description="Basic and acidic residues" evidence="1">
    <location>
        <begin position="13"/>
        <end position="24"/>
    </location>
</feature>
<accession>A0ABY6IEH5</accession>
<dbReference type="EMBL" id="CP107567">
    <property type="protein sequence ID" value="UYQ64575.1"/>
    <property type="molecule type" value="Genomic_DNA"/>
</dbReference>
<protein>
    <submittedName>
        <fullName evidence="2">Uncharacterized protein</fullName>
    </submittedName>
</protein>
<evidence type="ECO:0000313" key="2">
    <source>
        <dbReference type="EMBL" id="UYQ64575.1"/>
    </source>
</evidence>
<dbReference type="Proteomes" id="UP001163878">
    <property type="component" value="Chromosome"/>
</dbReference>
<feature type="region of interest" description="Disordered" evidence="1">
    <location>
        <begin position="13"/>
        <end position="59"/>
    </location>
</feature>
<proteinExistence type="predicted"/>
<evidence type="ECO:0000256" key="1">
    <source>
        <dbReference type="SAM" id="MobiDB-lite"/>
    </source>
</evidence>
<sequence>MFDYEMQQLRRADLLREAEAERRVPRMPRTRRAGRRPSAGDEGEGRVSRPDRRRFTRAA</sequence>
<reference evidence="2" key="1">
    <citation type="submission" date="2022-10" db="EMBL/GenBank/DDBJ databases">
        <title>Cytochrome P450 Catalyzes Benzene Ring Formation in the Biosynthesis of Trialkyl-Substituted Aromatic Polyketides.</title>
        <authorList>
            <person name="Zhao E."/>
            <person name="Ge H."/>
        </authorList>
    </citation>
    <scope>NUCLEOTIDE SEQUENCE</scope>
    <source>
        <strain evidence="2">NA0869</strain>
    </source>
</reference>
<evidence type="ECO:0000313" key="3">
    <source>
        <dbReference type="Proteomes" id="UP001163878"/>
    </source>
</evidence>